<dbReference type="InterPro" id="IPR042070">
    <property type="entry name" value="PucR_C-HTH_sf"/>
</dbReference>
<dbReference type="Proteomes" id="UP000305546">
    <property type="component" value="Unassembled WGS sequence"/>
</dbReference>
<evidence type="ECO:0000313" key="6">
    <source>
        <dbReference type="Proteomes" id="UP000305546"/>
    </source>
</evidence>
<dbReference type="RefSeq" id="WP_139095021.1">
    <property type="nucleotide sequence ID" value="NZ_VDFW01000002.1"/>
</dbReference>
<dbReference type="InterPro" id="IPR058663">
    <property type="entry name" value="PucR-like_N"/>
</dbReference>
<dbReference type="InterPro" id="IPR051448">
    <property type="entry name" value="CdaR-like_regulators"/>
</dbReference>
<sequence>MLEERRRRLAALLRPELPGLVDEVTREIRHAVPEYGRRFEEAHPGLLRDRVRYGVTLFADLIECPHQAFREAERRFRGIGRAEAHSGRTLDQLNAALRIGGRVAWRRVARAERQRTLPASDVSWLADRLFGFLDELAALATRGYREVHQHADDGGLGVRRRLLQMVLARPAAEPAAIADLARTIGWPLPEQCALIAVEPVRPEPALGADVLADLREPEPYLLVPGPVTGERLQRLSAAVSGTRLAVGPTVPLAEAPSSLRWARQALRLVLDGVLPDLPVTACAEHWSTLWLLGDPALLNQVAKRRLAPLSAFAPKQRARLAGTLFAWLRAQGNVQETAANLRVHPRTVRYRMRQIEDAFAGDLHEPTARFEIEAALRGLDLLGIPHS</sequence>
<reference evidence="5 6" key="1">
    <citation type="submission" date="2019-06" db="EMBL/GenBank/DDBJ databases">
        <title>Amycolatopsis alkalitolerans sp. nov., isolated from Gastrodia elata Blume.</title>
        <authorList>
            <person name="Narsing Rao M.P."/>
            <person name="Li W.J."/>
        </authorList>
    </citation>
    <scope>NUCLEOTIDE SEQUENCE [LARGE SCALE GENOMIC DNA]</scope>
    <source>
        <strain evidence="5 6">SYSUP0005</strain>
    </source>
</reference>
<dbReference type="PANTHER" id="PTHR33744">
    <property type="entry name" value="CARBOHYDRATE DIACID REGULATOR"/>
    <property type="match status" value="1"/>
</dbReference>
<accession>A0A5C4M6T7</accession>
<evidence type="ECO:0000313" key="5">
    <source>
        <dbReference type="EMBL" id="TNC29077.1"/>
    </source>
</evidence>
<dbReference type="Pfam" id="PF17853">
    <property type="entry name" value="GGDEF_2"/>
    <property type="match status" value="1"/>
</dbReference>
<feature type="domain" description="PucR-like N-terminal" evidence="4">
    <location>
        <begin position="8"/>
        <end position="167"/>
    </location>
</feature>
<dbReference type="Gene3D" id="1.10.10.2840">
    <property type="entry name" value="PucR C-terminal helix-turn-helix domain"/>
    <property type="match status" value="1"/>
</dbReference>
<evidence type="ECO:0000259" key="3">
    <source>
        <dbReference type="Pfam" id="PF17853"/>
    </source>
</evidence>
<dbReference type="Pfam" id="PF13556">
    <property type="entry name" value="HTH_30"/>
    <property type="match status" value="1"/>
</dbReference>
<proteinExistence type="inferred from homology"/>
<protein>
    <submittedName>
        <fullName evidence="5">PucR family transcriptional regulator</fullName>
    </submittedName>
</protein>
<comment type="similarity">
    <text evidence="1">Belongs to the CdaR family.</text>
</comment>
<feature type="domain" description="PucR C-terminal helix-turn-helix" evidence="2">
    <location>
        <begin position="320"/>
        <end position="377"/>
    </location>
</feature>
<dbReference type="InterPro" id="IPR041522">
    <property type="entry name" value="CdaR_GGDEF"/>
</dbReference>
<dbReference type="AlphaFoldDB" id="A0A5C4M6T7"/>
<dbReference type="EMBL" id="VDFW01000002">
    <property type="protein sequence ID" value="TNC29077.1"/>
    <property type="molecule type" value="Genomic_DNA"/>
</dbReference>
<evidence type="ECO:0000259" key="2">
    <source>
        <dbReference type="Pfam" id="PF13556"/>
    </source>
</evidence>
<keyword evidence="6" id="KW-1185">Reference proteome</keyword>
<gene>
    <name evidence="5" type="ORF">FG385_02935</name>
</gene>
<dbReference type="Pfam" id="PF25906">
    <property type="entry name" value="PucR-like_N"/>
    <property type="match status" value="1"/>
</dbReference>
<comment type="caution">
    <text evidence="5">The sequence shown here is derived from an EMBL/GenBank/DDBJ whole genome shotgun (WGS) entry which is preliminary data.</text>
</comment>
<dbReference type="PANTHER" id="PTHR33744:SF1">
    <property type="entry name" value="DNA-BINDING TRANSCRIPTIONAL ACTIVATOR ADER"/>
    <property type="match status" value="1"/>
</dbReference>
<organism evidence="5 6">
    <name type="scientific">Amycolatopsis alkalitolerans</name>
    <dbReference type="NCBI Taxonomy" id="2547244"/>
    <lineage>
        <taxon>Bacteria</taxon>
        <taxon>Bacillati</taxon>
        <taxon>Actinomycetota</taxon>
        <taxon>Actinomycetes</taxon>
        <taxon>Pseudonocardiales</taxon>
        <taxon>Pseudonocardiaceae</taxon>
        <taxon>Amycolatopsis</taxon>
    </lineage>
</organism>
<name>A0A5C4M6T7_9PSEU</name>
<feature type="domain" description="CdaR GGDEF-like" evidence="3">
    <location>
        <begin position="173"/>
        <end position="268"/>
    </location>
</feature>
<evidence type="ECO:0000256" key="1">
    <source>
        <dbReference type="ARBA" id="ARBA00006754"/>
    </source>
</evidence>
<dbReference type="OrthoDB" id="5243741at2"/>
<evidence type="ECO:0000259" key="4">
    <source>
        <dbReference type="Pfam" id="PF25906"/>
    </source>
</evidence>
<dbReference type="InterPro" id="IPR025736">
    <property type="entry name" value="PucR_C-HTH_dom"/>
</dbReference>